<dbReference type="InterPro" id="IPR050245">
    <property type="entry name" value="PrsA_foldase"/>
</dbReference>
<dbReference type="Pfam" id="PF13145">
    <property type="entry name" value="Rotamase_2"/>
    <property type="match status" value="1"/>
</dbReference>
<evidence type="ECO:0000313" key="3">
    <source>
        <dbReference type="EMBL" id="QDU39825.1"/>
    </source>
</evidence>
<dbReference type="InterPro" id="IPR027304">
    <property type="entry name" value="Trigger_fact/SurA_dom_sf"/>
</dbReference>
<dbReference type="EMBL" id="CP036275">
    <property type="protein sequence ID" value="QDU39825.1"/>
    <property type="molecule type" value="Genomic_DNA"/>
</dbReference>
<dbReference type="SUPFAM" id="SSF54534">
    <property type="entry name" value="FKBP-like"/>
    <property type="match status" value="1"/>
</dbReference>
<name>A0A517ZBE8_9PLAN</name>
<evidence type="ECO:0000313" key="4">
    <source>
        <dbReference type="Proteomes" id="UP000320496"/>
    </source>
</evidence>
<evidence type="ECO:0000256" key="1">
    <source>
        <dbReference type="PROSITE-ProRule" id="PRU00278"/>
    </source>
</evidence>
<proteinExistence type="predicted"/>
<dbReference type="Gene3D" id="3.10.50.40">
    <property type="match status" value="1"/>
</dbReference>
<gene>
    <name evidence="3" type="primary">prsA_1</name>
    <name evidence="3" type="ORF">Mal4_41730</name>
</gene>
<accession>A0A517ZBE8</accession>
<keyword evidence="1 3" id="KW-0413">Isomerase</keyword>
<organism evidence="3 4">
    <name type="scientific">Maioricimonas rarisocia</name>
    <dbReference type="NCBI Taxonomy" id="2528026"/>
    <lineage>
        <taxon>Bacteria</taxon>
        <taxon>Pseudomonadati</taxon>
        <taxon>Planctomycetota</taxon>
        <taxon>Planctomycetia</taxon>
        <taxon>Planctomycetales</taxon>
        <taxon>Planctomycetaceae</taxon>
        <taxon>Maioricimonas</taxon>
    </lineage>
</organism>
<dbReference type="SUPFAM" id="SSF109998">
    <property type="entry name" value="Triger factor/SurA peptide-binding domain-like"/>
    <property type="match status" value="1"/>
</dbReference>
<dbReference type="PANTHER" id="PTHR47245">
    <property type="entry name" value="PEPTIDYLPROLYL ISOMERASE"/>
    <property type="match status" value="1"/>
</dbReference>
<dbReference type="InterPro" id="IPR000297">
    <property type="entry name" value="PPIase_PpiC"/>
</dbReference>
<dbReference type="KEGG" id="mri:Mal4_41730"/>
<dbReference type="EC" id="5.2.1.8" evidence="3"/>
<dbReference type="GO" id="GO:0003755">
    <property type="term" value="F:peptidyl-prolyl cis-trans isomerase activity"/>
    <property type="evidence" value="ECO:0007669"/>
    <property type="project" value="UniProtKB-KW"/>
</dbReference>
<keyword evidence="1" id="KW-0697">Rotamase</keyword>
<dbReference type="InterPro" id="IPR046357">
    <property type="entry name" value="PPIase_dom_sf"/>
</dbReference>
<reference evidence="3 4" key="1">
    <citation type="submission" date="2019-02" db="EMBL/GenBank/DDBJ databases">
        <title>Deep-cultivation of Planctomycetes and their phenomic and genomic characterization uncovers novel biology.</title>
        <authorList>
            <person name="Wiegand S."/>
            <person name="Jogler M."/>
            <person name="Boedeker C."/>
            <person name="Pinto D."/>
            <person name="Vollmers J."/>
            <person name="Rivas-Marin E."/>
            <person name="Kohn T."/>
            <person name="Peeters S.H."/>
            <person name="Heuer A."/>
            <person name="Rast P."/>
            <person name="Oberbeckmann S."/>
            <person name="Bunk B."/>
            <person name="Jeske O."/>
            <person name="Meyerdierks A."/>
            <person name="Storesund J.E."/>
            <person name="Kallscheuer N."/>
            <person name="Luecker S."/>
            <person name="Lage O.M."/>
            <person name="Pohl T."/>
            <person name="Merkel B.J."/>
            <person name="Hornburger P."/>
            <person name="Mueller R.-W."/>
            <person name="Bruemmer F."/>
            <person name="Labrenz M."/>
            <person name="Spormann A.M."/>
            <person name="Op den Camp H."/>
            <person name="Overmann J."/>
            <person name="Amann R."/>
            <person name="Jetten M.S.M."/>
            <person name="Mascher T."/>
            <person name="Medema M.H."/>
            <person name="Devos D.P."/>
            <person name="Kaster A.-K."/>
            <person name="Ovreas L."/>
            <person name="Rohde M."/>
            <person name="Galperin M.Y."/>
            <person name="Jogler C."/>
        </authorList>
    </citation>
    <scope>NUCLEOTIDE SEQUENCE [LARGE SCALE GENOMIC DNA]</scope>
    <source>
        <strain evidence="3 4">Mal4</strain>
    </source>
</reference>
<evidence type="ECO:0000259" key="2">
    <source>
        <dbReference type="PROSITE" id="PS50198"/>
    </source>
</evidence>
<dbReference type="Proteomes" id="UP000320496">
    <property type="component" value="Chromosome"/>
</dbReference>
<dbReference type="AlphaFoldDB" id="A0A517ZBE8"/>
<keyword evidence="4" id="KW-1185">Reference proteome</keyword>
<feature type="domain" description="PpiC" evidence="2">
    <location>
        <begin position="185"/>
        <end position="284"/>
    </location>
</feature>
<dbReference type="Gene3D" id="1.10.4030.10">
    <property type="entry name" value="Porin chaperone SurA, peptide-binding domain"/>
    <property type="match status" value="1"/>
</dbReference>
<protein>
    <submittedName>
        <fullName evidence="3">Foldase protein PrsA</fullName>
        <ecNumber evidence="3">5.2.1.8</ecNumber>
    </submittedName>
</protein>
<dbReference type="PANTHER" id="PTHR47245:SF2">
    <property type="entry name" value="PEPTIDYL-PROLYL CIS-TRANS ISOMERASE HP_0175-RELATED"/>
    <property type="match status" value="1"/>
</dbReference>
<sequence length="348" mass="39093">MEPVMSDDGSSGLMLIDHQGADDVLGEPGEVAAWVNGTPIFTAEVLERRRPQLAQAQAQMPSAQFRILQERMIQEDLPSHVDEALLVDAVKTQLDGEQLERVEQQLDIYFEQEIARLKEKTGAGTLAELEAQLQMAGTTLASARKAFGRRQLAGQYLQERLQEPTVTRQELLADYRAHLEDYHTPAEVKWQQIWISYRKQGGVSAARQVMERAVAELRSGASFDDVARRYSDGVMAASGGHWDWTQFESIANQDVSEALQRLSVGETSGVVEGEKALQLVRVVDRRAARYTPFEDVQNEIRDRLRAEKRRVAAEEILTELRETAVIETMFDDRVNGNDRQVSPVSATK</sequence>
<dbReference type="PROSITE" id="PS50198">
    <property type="entry name" value="PPIC_PPIASE_2"/>
    <property type="match status" value="1"/>
</dbReference>